<dbReference type="SMART" id="SM00866">
    <property type="entry name" value="UTRA"/>
    <property type="match status" value="1"/>
</dbReference>
<keyword evidence="1" id="KW-0805">Transcription regulation</keyword>
<dbReference type="EMBL" id="BBWU01000039">
    <property type="protein sequence ID" value="GAO39820.1"/>
    <property type="molecule type" value="Genomic_DNA"/>
</dbReference>
<keyword evidence="3" id="KW-0804">Transcription</keyword>
<dbReference type="AlphaFoldDB" id="A0A0E9MRQ2"/>
<dbReference type="OrthoDB" id="9808698at2"/>
<dbReference type="Proteomes" id="UP000033202">
    <property type="component" value="Unassembled WGS sequence"/>
</dbReference>
<dbReference type="RefSeq" id="WP_046348623.1">
    <property type="nucleotide sequence ID" value="NZ_BBWU01000039.1"/>
</dbReference>
<dbReference type="PANTHER" id="PTHR44846">
    <property type="entry name" value="MANNOSYL-D-GLYCERATE TRANSPORT/METABOLISM SYSTEM REPRESSOR MNGR-RELATED"/>
    <property type="match status" value="1"/>
</dbReference>
<evidence type="ECO:0000259" key="4">
    <source>
        <dbReference type="PROSITE" id="PS50949"/>
    </source>
</evidence>
<feature type="domain" description="HTH crp-type" evidence="5">
    <location>
        <begin position="1"/>
        <end position="70"/>
    </location>
</feature>
<dbReference type="SUPFAM" id="SSF46785">
    <property type="entry name" value="Winged helix' DNA-binding domain"/>
    <property type="match status" value="1"/>
</dbReference>
<dbReference type="STRING" id="1219043.SCH01S_39_01050"/>
<dbReference type="InterPro" id="IPR000524">
    <property type="entry name" value="Tscrpt_reg_HTH_GntR"/>
</dbReference>
<dbReference type="Pfam" id="PF00392">
    <property type="entry name" value="GntR"/>
    <property type="match status" value="1"/>
</dbReference>
<evidence type="ECO:0000256" key="3">
    <source>
        <dbReference type="ARBA" id="ARBA00023163"/>
    </source>
</evidence>
<proteinExistence type="predicted"/>
<evidence type="ECO:0000259" key="5">
    <source>
        <dbReference type="PROSITE" id="PS51063"/>
    </source>
</evidence>
<protein>
    <submittedName>
        <fullName evidence="6">Histidine utilization repressor</fullName>
    </submittedName>
</protein>
<name>A0A0E9MRQ2_9SPHN</name>
<evidence type="ECO:0000313" key="7">
    <source>
        <dbReference type="Proteomes" id="UP000033202"/>
    </source>
</evidence>
<dbReference type="SUPFAM" id="SSF64288">
    <property type="entry name" value="Chorismate lyase-like"/>
    <property type="match status" value="1"/>
</dbReference>
<dbReference type="PANTHER" id="PTHR44846:SF16">
    <property type="entry name" value="TRANSCRIPTIONAL REGULATOR PHNF-RELATED"/>
    <property type="match status" value="1"/>
</dbReference>
<dbReference type="Pfam" id="PF07702">
    <property type="entry name" value="UTRA"/>
    <property type="match status" value="1"/>
</dbReference>
<evidence type="ECO:0000313" key="6">
    <source>
        <dbReference type="EMBL" id="GAO39820.1"/>
    </source>
</evidence>
<dbReference type="GO" id="GO:0003677">
    <property type="term" value="F:DNA binding"/>
    <property type="evidence" value="ECO:0007669"/>
    <property type="project" value="UniProtKB-KW"/>
</dbReference>
<comment type="caution">
    <text evidence="6">The sequence shown here is derived from an EMBL/GenBank/DDBJ whole genome shotgun (WGS) entry which is preliminary data.</text>
</comment>
<dbReference type="InterPro" id="IPR050679">
    <property type="entry name" value="Bact_HTH_transcr_reg"/>
</dbReference>
<gene>
    <name evidence="6" type="primary">hutC</name>
    <name evidence="6" type="ORF">SCH01S_39_01050</name>
</gene>
<dbReference type="GO" id="GO:0003700">
    <property type="term" value="F:DNA-binding transcription factor activity"/>
    <property type="evidence" value="ECO:0007669"/>
    <property type="project" value="InterPro"/>
</dbReference>
<accession>A0A0E9MRQ2</accession>
<reference evidence="6 7" key="1">
    <citation type="submission" date="2015-04" db="EMBL/GenBank/DDBJ databases">
        <title>Whole genome shotgun sequence of Sphingomonas changbaiensis NBRC 104936.</title>
        <authorList>
            <person name="Katano-Makiyama Y."/>
            <person name="Hosoyama A."/>
            <person name="Hashimoto M."/>
            <person name="Noguchi M."/>
            <person name="Tsuchikane K."/>
            <person name="Ohji S."/>
            <person name="Yamazoe A."/>
            <person name="Ichikawa N."/>
            <person name="Kimura A."/>
            <person name="Fujita N."/>
        </authorList>
    </citation>
    <scope>NUCLEOTIDE SEQUENCE [LARGE SCALE GENOMIC DNA]</scope>
    <source>
        <strain evidence="6 7">NBRC 104936</strain>
    </source>
</reference>
<dbReference type="InterPro" id="IPR012318">
    <property type="entry name" value="HTH_CRP"/>
</dbReference>
<dbReference type="PROSITE" id="PS50949">
    <property type="entry name" value="HTH_GNTR"/>
    <property type="match status" value="1"/>
</dbReference>
<dbReference type="SMART" id="SM00345">
    <property type="entry name" value="HTH_GNTR"/>
    <property type="match status" value="1"/>
</dbReference>
<dbReference type="InterPro" id="IPR036390">
    <property type="entry name" value="WH_DNA-bd_sf"/>
</dbReference>
<dbReference type="PROSITE" id="PS51063">
    <property type="entry name" value="HTH_CRP_2"/>
    <property type="match status" value="1"/>
</dbReference>
<evidence type="ECO:0000256" key="2">
    <source>
        <dbReference type="ARBA" id="ARBA00023125"/>
    </source>
</evidence>
<dbReference type="InterPro" id="IPR036388">
    <property type="entry name" value="WH-like_DNA-bd_sf"/>
</dbReference>
<dbReference type="CDD" id="cd07377">
    <property type="entry name" value="WHTH_GntR"/>
    <property type="match status" value="1"/>
</dbReference>
<sequence>MTIEARIRADLEHRIRSGELRPGARIPFEHELVAEYGCARATVGKALASLARAGLIERRRKAGSFVAHPHSEAAVLDIPDIGAAIAARGGGYRFERVARIEEKAEAGVFAPGTNLLRVEGVHHAIDGPFAHELRWISLAAVPDARAEPFESIAPGIWLLDHVPWSEAEHRISAIGATGDVAARLQLPRGTPCLRLARTTWRNGEPVTHVRQTFPGDRYDLVARFTPAGR</sequence>
<dbReference type="Gene3D" id="1.10.10.10">
    <property type="entry name" value="Winged helix-like DNA-binding domain superfamily/Winged helix DNA-binding domain"/>
    <property type="match status" value="1"/>
</dbReference>
<organism evidence="6 7">
    <name type="scientific">Sphingomonas changbaiensis NBRC 104936</name>
    <dbReference type="NCBI Taxonomy" id="1219043"/>
    <lineage>
        <taxon>Bacteria</taxon>
        <taxon>Pseudomonadati</taxon>
        <taxon>Pseudomonadota</taxon>
        <taxon>Alphaproteobacteria</taxon>
        <taxon>Sphingomonadales</taxon>
        <taxon>Sphingomonadaceae</taxon>
        <taxon>Sphingomonas</taxon>
    </lineage>
</organism>
<dbReference type="InterPro" id="IPR028978">
    <property type="entry name" value="Chorismate_lyase_/UTRA_dom_sf"/>
</dbReference>
<keyword evidence="7" id="KW-1185">Reference proteome</keyword>
<keyword evidence="2" id="KW-0238">DNA-binding</keyword>
<dbReference type="PRINTS" id="PR00035">
    <property type="entry name" value="HTHGNTR"/>
</dbReference>
<dbReference type="Gene3D" id="3.40.1410.10">
    <property type="entry name" value="Chorismate lyase-like"/>
    <property type="match status" value="1"/>
</dbReference>
<evidence type="ECO:0000256" key="1">
    <source>
        <dbReference type="ARBA" id="ARBA00023015"/>
    </source>
</evidence>
<feature type="domain" description="HTH gntR-type" evidence="4">
    <location>
        <begin position="1"/>
        <end position="69"/>
    </location>
</feature>
<dbReference type="InterPro" id="IPR011663">
    <property type="entry name" value="UTRA"/>
</dbReference>